<organism evidence="2 3">
    <name type="scientific">Amycolatopsis balhimycina DSM 5908</name>
    <dbReference type="NCBI Taxonomy" id="1081091"/>
    <lineage>
        <taxon>Bacteria</taxon>
        <taxon>Bacillati</taxon>
        <taxon>Actinomycetota</taxon>
        <taxon>Actinomycetes</taxon>
        <taxon>Pseudonocardiales</taxon>
        <taxon>Pseudonocardiaceae</taxon>
        <taxon>Amycolatopsis</taxon>
    </lineage>
</organism>
<dbReference type="AlphaFoldDB" id="A0A428W4Z7"/>
<dbReference type="InterPro" id="IPR026816">
    <property type="entry name" value="Flavodoxin_dom"/>
</dbReference>
<dbReference type="Pfam" id="PF12724">
    <property type="entry name" value="Flavodoxin_5"/>
    <property type="match status" value="1"/>
</dbReference>
<dbReference type="RefSeq" id="WP_020639774.1">
    <property type="nucleotide sequence ID" value="NZ_QHHU01000061.1"/>
</dbReference>
<evidence type="ECO:0000313" key="2">
    <source>
        <dbReference type="EMBL" id="RSM38146.1"/>
    </source>
</evidence>
<accession>A0A428W4Z7</accession>
<keyword evidence="3" id="KW-1185">Reference proteome</keyword>
<evidence type="ECO:0000259" key="1">
    <source>
        <dbReference type="PROSITE" id="PS50902"/>
    </source>
</evidence>
<dbReference type="EMBL" id="QHHU01000061">
    <property type="protein sequence ID" value="RSM38146.1"/>
    <property type="molecule type" value="Genomic_DNA"/>
</dbReference>
<reference evidence="2 3" key="1">
    <citation type="submission" date="2018-05" db="EMBL/GenBank/DDBJ databases">
        <title>Evolution of GPA BGCs.</title>
        <authorList>
            <person name="Waglechner N."/>
            <person name="Wright G.D."/>
        </authorList>
    </citation>
    <scope>NUCLEOTIDE SEQUENCE [LARGE SCALE GENOMIC DNA]</scope>
    <source>
        <strain evidence="2 3">DSM 5908</strain>
    </source>
</reference>
<comment type="caution">
    <text evidence="2">The sequence shown here is derived from an EMBL/GenBank/DDBJ whole genome shotgun (WGS) entry which is preliminary data.</text>
</comment>
<gene>
    <name evidence="2" type="ORF">DMA12_34265</name>
</gene>
<evidence type="ECO:0000313" key="3">
    <source>
        <dbReference type="Proteomes" id="UP000286716"/>
    </source>
</evidence>
<dbReference type="GO" id="GO:0006783">
    <property type="term" value="P:heme biosynthetic process"/>
    <property type="evidence" value="ECO:0007669"/>
    <property type="project" value="TreeGrafter"/>
</dbReference>
<dbReference type="Proteomes" id="UP000286716">
    <property type="component" value="Unassembled WGS sequence"/>
</dbReference>
<dbReference type="InterPro" id="IPR008254">
    <property type="entry name" value="Flavodoxin/NO_synth"/>
</dbReference>
<dbReference type="InterPro" id="IPR052200">
    <property type="entry name" value="Protoporphyrinogen_IX_DH"/>
</dbReference>
<feature type="domain" description="Flavodoxin-like" evidence="1">
    <location>
        <begin position="3"/>
        <end position="163"/>
    </location>
</feature>
<dbReference type="GO" id="GO:0010181">
    <property type="term" value="F:FMN binding"/>
    <property type="evidence" value="ECO:0007669"/>
    <property type="project" value="InterPro"/>
</dbReference>
<name>A0A428W4Z7_AMYBA</name>
<dbReference type="Gene3D" id="3.40.50.360">
    <property type="match status" value="1"/>
</dbReference>
<dbReference type="PANTHER" id="PTHR38030">
    <property type="entry name" value="PROTOPORPHYRINOGEN IX DEHYDROGENASE [MENAQUINONE]"/>
    <property type="match status" value="1"/>
</dbReference>
<dbReference type="GO" id="GO:0070819">
    <property type="term" value="F:menaquinone-dependent protoporphyrinogen oxidase activity"/>
    <property type="evidence" value="ECO:0007669"/>
    <property type="project" value="TreeGrafter"/>
</dbReference>
<sequence>MRILVAVATRHGATREIAENIATAATSALTDAGVWSEVEVRDASLVTSTDGFDAVVVGSAVYMGHWLDPATKFAEAFEVELRRVPVWVFSSGPVGDRDHPTDEPAGAADMVMRLGARGHRLFGGKIDRHALRLPERAMVAALRVKDGDYRDWPSIRAWGREIGMSLAKAEVAGSAS</sequence>
<dbReference type="SUPFAM" id="SSF52218">
    <property type="entry name" value="Flavoproteins"/>
    <property type="match status" value="1"/>
</dbReference>
<dbReference type="OrthoDB" id="129384at2"/>
<dbReference type="InterPro" id="IPR029039">
    <property type="entry name" value="Flavoprotein-like_sf"/>
</dbReference>
<dbReference type="PANTHER" id="PTHR38030:SF2">
    <property type="entry name" value="PROTOPORPHYRINOGEN IX DEHYDROGENASE [QUINONE]"/>
    <property type="match status" value="1"/>
</dbReference>
<protein>
    <recommendedName>
        <fullName evidence="1">Flavodoxin-like domain-containing protein</fullName>
    </recommendedName>
</protein>
<proteinExistence type="predicted"/>
<dbReference type="PROSITE" id="PS50902">
    <property type="entry name" value="FLAVODOXIN_LIKE"/>
    <property type="match status" value="1"/>
</dbReference>